<keyword evidence="2" id="KW-0813">Transport</keyword>
<sequence>MIEKQLYLLTCIFASRGDSLNLKIILKNEKVNGVNFVEKLNIVCVLWPELDDPSNLKFLFTDDEEMTDDSDLIRSYDGDDIYRNPADLVVNILKNNEELISIIESDHNCLNERYDHMVDYINTKLSVIQTLKGSLDVLNTELSLKYTWLKNRIILVNNFYPMDTIFNRTLWSLKVFRDKPINDQSHSIFFNWINGTIYPLYYINQRLNKTLKIQEFENLKTEDVINMILNSQETLKKETIVNELFPYIRYNNCFDLYLESFFNSDKIQINNLSDYQRFKSLFIEINEEIRSFFGNLDELTSINSKFQTNSLDIILKNNKWLITQFKGTKEINELIIRIDHNIEAKKYGNCFKIKKILRIIENIFHNDITYTIDEINDTIENNNKEQQVSKFTEFLENLMKNGYSFRIEKLITNSENIKDIKFVFNKFETTEEIERLVIDILMNYREFDLVGDILGSHSDEDSQINDIVIKYYWKTIKKFNNDGTKKNVEMLNIEKILTILKHRKEVNEYHYLRQLVNNCYELSKYSIKPIDIIQYKQEPIKIISKMLENNNGLYKEFEIFNEKVYNNLQIEITNDERIEIINLQIINSLKNFDFNFAYQMIQDLFANYQAESYQKYWETIYLFVKFTDPKWFDINNYGDNSRNESSDELPINIIITKLEIIEELSNICPVEESEKVINYWSELELELATRDIIYEAEYIEKDENSMNNSMNKIINDMSMTVSSFFPHSAGSNTTATT</sequence>
<evidence type="ECO:0000313" key="6">
    <source>
        <dbReference type="EMBL" id="CCH62158.1"/>
    </source>
</evidence>
<organism evidence="6 7">
    <name type="scientific">Henningerozyma blattae (strain ATCC 34711 / CBS 6284 / DSM 70876 / NBRC 10599 / NRRL Y-10934 / UCD 77-7)</name>
    <name type="common">Yeast</name>
    <name type="synonym">Tetrapisispora blattae</name>
    <dbReference type="NCBI Taxonomy" id="1071380"/>
    <lineage>
        <taxon>Eukaryota</taxon>
        <taxon>Fungi</taxon>
        <taxon>Dikarya</taxon>
        <taxon>Ascomycota</taxon>
        <taxon>Saccharomycotina</taxon>
        <taxon>Saccharomycetes</taxon>
        <taxon>Saccharomycetales</taxon>
        <taxon>Saccharomycetaceae</taxon>
        <taxon>Henningerozyma</taxon>
    </lineage>
</organism>
<dbReference type="GO" id="GO:0006890">
    <property type="term" value="P:retrograde vesicle-mediated transport, Golgi to endoplasmic reticulum"/>
    <property type="evidence" value="ECO:0007669"/>
    <property type="project" value="InterPro"/>
</dbReference>
<keyword evidence="7" id="KW-1185">Reference proteome</keyword>
<dbReference type="PANTHER" id="PTHR40787">
    <property type="entry name" value="SECRETED PROTEIN"/>
    <property type="match status" value="1"/>
</dbReference>
<name>I2H706_HENB6</name>
<accession>I2H706</accession>
<comment type="subcellular location">
    <subcellularLocation>
        <location evidence="1">Endoplasmic reticulum</location>
    </subcellularLocation>
</comment>
<dbReference type="InParanoid" id="I2H706"/>
<keyword evidence="4" id="KW-0653">Protein transport</keyword>
<dbReference type="HOGENOM" id="CLU_389403_0_0_1"/>
<reference evidence="6 7" key="1">
    <citation type="journal article" date="2011" name="Proc. Natl. Acad. Sci. U.S.A.">
        <title>Evolutionary erosion of yeast sex chromosomes by mating-type switching accidents.</title>
        <authorList>
            <person name="Gordon J.L."/>
            <person name="Armisen D."/>
            <person name="Proux-Wera E."/>
            <person name="Oheigeartaigh S.S."/>
            <person name="Byrne K.P."/>
            <person name="Wolfe K.H."/>
        </authorList>
    </citation>
    <scope>NUCLEOTIDE SEQUENCE [LARGE SCALE GENOMIC DNA]</scope>
    <source>
        <strain evidence="7">ATCC 34711 / CBS 6284 / DSM 70876 / NBRC 10599 / NRRL Y-10934 / UCD 77-7</strain>
    </source>
</reference>
<dbReference type="InterPro" id="IPR013244">
    <property type="entry name" value="Sec39_domain"/>
</dbReference>
<dbReference type="GeneID" id="14497290"/>
<dbReference type="PANTHER" id="PTHR40787:SF3">
    <property type="entry name" value="PROTEIN TRANSPORT PROTEIN SEC39"/>
    <property type="match status" value="1"/>
</dbReference>
<proteinExistence type="predicted"/>
<dbReference type="FunCoup" id="I2H706">
    <property type="interactions" value="55"/>
</dbReference>
<dbReference type="EMBL" id="HE806322">
    <property type="protein sequence ID" value="CCH62158.1"/>
    <property type="molecule type" value="Genomic_DNA"/>
</dbReference>
<dbReference type="AlphaFoldDB" id="I2H706"/>
<dbReference type="STRING" id="1071380.I2H706"/>
<evidence type="ECO:0000256" key="2">
    <source>
        <dbReference type="ARBA" id="ARBA00022448"/>
    </source>
</evidence>
<dbReference type="Pfam" id="PF08314">
    <property type="entry name" value="Sec39"/>
    <property type="match status" value="1"/>
</dbReference>
<keyword evidence="3" id="KW-0256">Endoplasmic reticulum</keyword>
<dbReference type="RefSeq" id="XP_004181677.1">
    <property type="nucleotide sequence ID" value="XM_004181629.1"/>
</dbReference>
<dbReference type="KEGG" id="tbl:TBLA_0G02170"/>
<dbReference type="OMA" id="KFVDPNW"/>
<evidence type="ECO:0000259" key="5">
    <source>
        <dbReference type="Pfam" id="PF08314"/>
    </source>
</evidence>
<evidence type="ECO:0000256" key="4">
    <source>
        <dbReference type="ARBA" id="ARBA00022927"/>
    </source>
</evidence>
<evidence type="ECO:0000256" key="3">
    <source>
        <dbReference type="ARBA" id="ARBA00022824"/>
    </source>
</evidence>
<evidence type="ECO:0000313" key="7">
    <source>
        <dbReference type="Proteomes" id="UP000002866"/>
    </source>
</evidence>
<gene>
    <name evidence="6" type="primary">TBLA0G02170</name>
    <name evidence="6" type="ORF">TBLA_0G02170</name>
</gene>
<dbReference type="OrthoDB" id="342024at2759"/>
<dbReference type="eggNOG" id="ENOG502RS0W">
    <property type="taxonomic scope" value="Eukaryota"/>
</dbReference>
<dbReference type="Proteomes" id="UP000002866">
    <property type="component" value="Chromosome 7"/>
</dbReference>
<dbReference type="GO" id="GO:0015031">
    <property type="term" value="P:protein transport"/>
    <property type="evidence" value="ECO:0007669"/>
    <property type="project" value="UniProtKB-KW"/>
</dbReference>
<evidence type="ECO:0000256" key="1">
    <source>
        <dbReference type="ARBA" id="ARBA00004240"/>
    </source>
</evidence>
<dbReference type="GO" id="GO:0005783">
    <property type="term" value="C:endoplasmic reticulum"/>
    <property type="evidence" value="ECO:0007669"/>
    <property type="project" value="UniProtKB-SubCell"/>
</dbReference>
<protein>
    <recommendedName>
        <fullName evidence="5">Sec39 domain-containing protein</fullName>
    </recommendedName>
</protein>
<feature type="domain" description="Sec39" evidence="5">
    <location>
        <begin position="7"/>
        <end position="701"/>
    </location>
</feature>